<evidence type="ECO:0000313" key="2">
    <source>
        <dbReference type="Proteomes" id="UP000044806"/>
    </source>
</evidence>
<organism evidence="1 2">
    <name type="scientific">Vibrio cholerae</name>
    <dbReference type="NCBI Taxonomy" id="666"/>
    <lineage>
        <taxon>Bacteria</taxon>
        <taxon>Pseudomonadati</taxon>
        <taxon>Pseudomonadota</taxon>
        <taxon>Gammaproteobacteria</taxon>
        <taxon>Vibrionales</taxon>
        <taxon>Vibrionaceae</taxon>
        <taxon>Vibrio</taxon>
    </lineage>
</organism>
<dbReference type="Proteomes" id="UP000044806">
    <property type="component" value="Unassembled WGS sequence"/>
</dbReference>
<gene>
    <name evidence="1" type="ORF">ERS013165_02907</name>
</gene>
<dbReference type="EMBL" id="CWOW01000017">
    <property type="protein sequence ID" value="CSA96263.1"/>
    <property type="molecule type" value="Genomic_DNA"/>
</dbReference>
<sequence>MLQITAHFETVDNYFNGMLFVQFEFRWIGQIAGFTIDTRTNKALRSKVFQCFNVFAFALFDYGCQQHHFAAFWQFQYFVYHLTDGLRFQWHLVFGAAWLTNPSVE</sequence>
<proteinExistence type="predicted"/>
<name>A0A655YII8_VIBCL</name>
<protein>
    <submittedName>
        <fullName evidence="1">Uncharacterized protein</fullName>
    </submittedName>
</protein>
<dbReference type="AlphaFoldDB" id="A0A655YII8"/>
<accession>A0A655YII8</accession>
<evidence type="ECO:0000313" key="1">
    <source>
        <dbReference type="EMBL" id="CSA96263.1"/>
    </source>
</evidence>
<reference evidence="1 2" key="1">
    <citation type="submission" date="2015-07" db="EMBL/GenBank/DDBJ databases">
        <authorList>
            <consortium name="Pathogen Informatics"/>
        </authorList>
    </citation>
    <scope>NUCLEOTIDE SEQUENCE [LARGE SCALE GENOMIC DNA]</scope>
    <source>
        <strain evidence="1 2">A51</strain>
    </source>
</reference>